<evidence type="ECO:0000313" key="2">
    <source>
        <dbReference type="EMBL" id="ACO66632.1"/>
    </source>
</evidence>
<dbReference type="AlphaFoldDB" id="C1EF23"/>
<dbReference type="OMA" id="CAPRARQ"/>
<feature type="compositionally biased region" description="Acidic residues" evidence="1">
    <location>
        <begin position="318"/>
        <end position="327"/>
    </location>
</feature>
<feature type="region of interest" description="Disordered" evidence="1">
    <location>
        <begin position="650"/>
        <end position="689"/>
    </location>
</feature>
<dbReference type="GeneID" id="8247503"/>
<dbReference type="SUPFAM" id="SSF48452">
    <property type="entry name" value="TPR-like"/>
    <property type="match status" value="1"/>
</dbReference>
<sequence>MYRDDGEDDDDAAHPGWGVDERLLRFRAGPPAPREDPGAIRGRLPTFTGPVDDAPVGPQEVPGAQLPHRATQPSIAEMMADPMGTLSALPEHTQRLVLAQSMLSQQQILMGELARRRHWEQERWMHWQQLQAKQKAEQEERERARREEEERERARREEEEREERERQEAAKAARGRWKMFSKVKGATGVLKAKAEERKAADGRGSPPRFTSNGDDDDDDPHGVKSYVVPRRPDGLVDLRPEPPLPAVPELLSYNTDDGVDRSAFAAKKRAELDRLTGEEGVREAVLAAASLLDPATLARRGELRREAALRRYRRLDDDHEPDDDDENVSPAENYGDEYEGKRAIGGALEYARRLEEEAELAMREFKFVKAESVWRRLLAVEVGVAVGGIRSKAAAVLAASMPASLHRSAEADEEADPVEAAPALYQLSRALRAQPGRRRDEEAILLRSLRALEQAGRADGTNQQGVSDGDARLTYRVLSALHAAGVAIDAEVNDTYDDDDDGKDDFDDEAALVYAARALSLAERRHGPWHPTTADALCRVASSLVRAGQLHDAVERLQRALTISRRARGDTHGETGYILCALAQTHKRLGNFERASRLEAEWRKCAPRARQPRPPTRMQPPAMLQPAGRGDVRSFREKVVDVPVPKAGVAANEASNAGPPPSRAGSDASDPLTGYFGGNLQEPRCGDGKVTRVGLVPALDLSMLPPLDFSDDEGD</sequence>
<name>C1EF23_MICCC</name>
<feature type="compositionally biased region" description="Basic and acidic residues" evidence="1">
    <location>
        <begin position="230"/>
        <end position="240"/>
    </location>
</feature>
<gene>
    <name evidence="2" type="ORF">MICPUN_62826</name>
</gene>
<feature type="compositionally biased region" description="Acidic residues" evidence="1">
    <location>
        <begin position="1"/>
        <end position="11"/>
    </location>
</feature>
<dbReference type="InterPro" id="IPR011990">
    <property type="entry name" value="TPR-like_helical_dom_sf"/>
</dbReference>
<dbReference type="Proteomes" id="UP000002009">
    <property type="component" value="Chromosome 11"/>
</dbReference>
<dbReference type="InParanoid" id="C1EF23"/>
<reference evidence="2 3" key="1">
    <citation type="journal article" date="2009" name="Science">
        <title>Green evolution and dynamic adaptations revealed by genomes of the marine picoeukaryotes Micromonas.</title>
        <authorList>
            <person name="Worden A.Z."/>
            <person name="Lee J.H."/>
            <person name="Mock T."/>
            <person name="Rouze P."/>
            <person name="Simmons M.P."/>
            <person name="Aerts A.L."/>
            <person name="Allen A.E."/>
            <person name="Cuvelier M.L."/>
            <person name="Derelle E."/>
            <person name="Everett M.V."/>
            <person name="Foulon E."/>
            <person name="Grimwood J."/>
            <person name="Gundlach H."/>
            <person name="Henrissat B."/>
            <person name="Napoli C."/>
            <person name="McDonald S.M."/>
            <person name="Parker M.S."/>
            <person name="Rombauts S."/>
            <person name="Salamov A."/>
            <person name="Von Dassow P."/>
            <person name="Badger J.H."/>
            <person name="Coutinho P.M."/>
            <person name="Demir E."/>
            <person name="Dubchak I."/>
            <person name="Gentemann C."/>
            <person name="Eikrem W."/>
            <person name="Gready J.E."/>
            <person name="John U."/>
            <person name="Lanier W."/>
            <person name="Lindquist E.A."/>
            <person name="Lucas S."/>
            <person name="Mayer K.F."/>
            <person name="Moreau H."/>
            <person name="Not F."/>
            <person name="Otillar R."/>
            <person name="Panaud O."/>
            <person name="Pangilinan J."/>
            <person name="Paulsen I."/>
            <person name="Piegu B."/>
            <person name="Poliakov A."/>
            <person name="Robbens S."/>
            <person name="Schmutz J."/>
            <person name="Toulza E."/>
            <person name="Wyss T."/>
            <person name="Zelensky A."/>
            <person name="Zhou K."/>
            <person name="Armbrust E.V."/>
            <person name="Bhattacharya D."/>
            <person name="Goodenough U.W."/>
            <person name="Van de Peer Y."/>
            <person name="Grigoriev I.V."/>
        </authorList>
    </citation>
    <scope>NUCLEOTIDE SEQUENCE [LARGE SCALE GENOMIC DNA]</scope>
    <source>
        <strain evidence="3">RCC299 / NOUM17</strain>
    </source>
</reference>
<protein>
    <submittedName>
        <fullName evidence="2">Uncharacterized protein</fullName>
    </submittedName>
</protein>
<feature type="region of interest" description="Disordered" evidence="1">
    <location>
        <begin position="314"/>
        <end position="337"/>
    </location>
</feature>
<keyword evidence="3" id="KW-1185">Reference proteome</keyword>
<feature type="region of interest" description="Disordered" evidence="1">
    <location>
        <begin position="135"/>
        <end position="255"/>
    </location>
</feature>
<feature type="region of interest" description="Disordered" evidence="1">
    <location>
        <begin position="1"/>
        <end position="51"/>
    </location>
</feature>
<evidence type="ECO:0000256" key="1">
    <source>
        <dbReference type="SAM" id="MobiDB-lite"/>
    </source>
</evidence>
<dbReference type="Gene3D" id="1.25.40.10">
    <property type="entry name" value="Tetratricopeptide repeat domain"/>
    <property type="match status" value="1"/>
</dbReference>
<accession>C1EF23</accession>
<feature type="region of interest" description="Disordered" evidence="1">
    <location>
        <begin position="607"/>
        <end position="631"/>
    </location>
</feature>
<evidence type="ECO:0000313" key="3">
    <source>
        <dbReference type="Proteomes" id="UP000002009"/>
    </source>
</evidence>
<dbReference type="KEGG" id="mis:MICPUN_62826"/>
<feature type="compositionally biased region" description="Basic and acidic residues" evidence="1">
    <location>
        <begin position="135"/>
        <end position="171"/>
    </location>
</feature>
<dbReference type="RefSeq" id="XP_002505374.1">
    <property type="nucleotide sequence ID" value="XM_002505328.1"/>
</dbReference>
<organism evidence="2 3">
    <name type="scientific">Micromonas commoda (strain RCC299 / NOUM17 / CCMP2709)</name>
    <name type="common">Picoplanktonic green alga</name>
    <dbReference type="NCBI Taxonomy" id="296587"/>
    <lineage>
        <taxon>Eukaryota</taxon>
        <taxon>Viridiplantae</taxon>
        <taxon>Chlorophyta</taxon>
        <taxon>Mamiellophyceae</taxon>
        <taxon>Mamiellales</taxon>
        <taxon>Mamiellaceae</taxon>
        <taxon>Micromonas</taxon>
    </lineage>
</organism>
<dbReference type="EMBL" id="CP001330">
    <property type="protein sequence ID" value="ACO66632.1"/>
    <property type="molecule type" value="Genomic_DNA"/>
</dbReference>
<proteinExistence type="predicted"/>
<dbReference type="Pfam" id="PF13424">
    <property type="entry name" value="TPR_12"/>
    <property type="match status" value="1"/>
</dbReference>
<dbReference type="OrthoDB" id="5986190at2759"/>
<feature type="compositionally biased region" description="Basic and acidic residues" evidence="1">
    <location>
        <begin position="192"/>
        <end position="201"/>
    </location>
</feature>